<dbReference type="GO" id="GO:0008168">
    <property type="term" value="F:methyltransferase activity"/>
    <property type="evidence" value="ECO:0007669"/>
    <property type="project" value="InterPro"/>
</dbReference>
<keyword evidence="5" id="KW-1185">Reference proteome</keyword>
<proteinExistence type="predicted"/>
<protein>
    <recommendedName>
        <fullName evidence="7">SAM-dependent methyltransferase</fullName>
    </recommendedName>
</protein>
<dbReference type="InterPro" id="IPR005299">
    <property type="entry name" value="MeTrfase_7"/>
</dbReference>
<dbReference type="Gene3D" id="1.10.1200.270">
    <property type="entry name" value="Methyltransferase, alpha-helical capping domain"/>
    <property type="match status" value="1"/>
</dbReference>
<dbReference type="EMBL" id="CAJNOR010011513">
    <property type="protein sequence ID" value="CAF1661855.1"/>
    <property type="molecule type" value="Genomic_DNA"/>
</dbReference>
<evidence type="ECO:0000256" key="2">
    <source>
        <dbReference type="ARBA" id="ARBA00022842"/>
    </source>
</evidence>
<dbReference type="Proteomes" id="UP000663852">
    <property type="component" value="Unassembled WGS sequence"/>
</dbReference>
<evidence type="ECO:0000313" key="4">
    <source>
        <dbReference type="EMBL" id="CAF1661855.1"/>
    </source>
</evidence>
<dbReference type="InterPro" id="IPR042086">
    <property type="entry name" value="MeTrfase_capping"/>
</dbReference>
<dbReference type="Pfam" id="PF03492">
    <property type="entry name" value="Methyltransf_7"/>
    <property type="match status" value="1"/>
</dbReference>
<accession>A0A815JIJ4</accession>
<dbReference type="Proteomes" id="UP000663828">
    <property type="component" value="Unassembled WGS sequence"/>
</dbReference>
<dbReference type="GO" id="GO:0046872">
    <property type="term" value="F:metal ion binding"/>
    <property type="evidence" value="ECO:0007669"/>
    <property type="project" value="UniProtKB-KW"/>
</dbReference>
<dbReference type="OrthoDB" id="1890922at2759"/>
<sequence>MIAMRGMGYYSENTIGAKVVIDTAGDLAVDALSRMNLFQSNAPFEIADFGAADGGTSLDLMRCLIKSIRAANMTRPITITYTDLPQNDFSALFRRLHFHDDHVTPLGHEPNVYTFASGTTFYRQIFPENTLSLGFSATAMHWLSKQPSLIADHVHATGASFEERENFRRQAATDWETILLTRARELVSGGVLVLANFCIDEQGRYLGATGNGVNMFNWFTNHWRKLMNDGEITESEYHNATFQQHYRTVNEFTAPFDDENSSVRRAGLVLEHVSTRVTKCPYAAQFREHGDAHVFAKAFIPTLRSWSESTFFNALDLTRNLTERQTIIDRFYQALENDVIVAPKDYSMDYVHCFLSIIKQ</sequence>
<keyword evidence="2" id="KW-0460">Magnesium</keyword>
<evidence type="ECO:0000256" key="1">
    <source>
        <dbReference type="ARBA" id="ARBA00022723"/>
    </source>
</evidence>
<dbReference type="EMBL" id="CAJNOJ010000294">
    <property type="protein sequence ID" value="CAF1377138.1"/>
    <property type="molecule type" value="Genomic_DNA"/>
</dbReference>
<dbReference type="AlphaFoldDB" id="A0A815JIJ4"/>
<dbReference type="InterPro" id="IPR029063">
    <property type="entry name" value="SAM-dependent_MTases_sf"/>
</dbReference>
<evidence type="ECO:0000313" key="3">
    <source>
        <dbReference type="EMBL" id="CAF1377138.1"/>
    </source>
</evidence>
<reference evidence="3" key="1">
    <citation type="submission" date="2021-02" db="EMBL/GenBank/DDBJ databases">
        <authorList>
            <person name="Nowell W R."/>
        </authorList>
    </citation>
    <scope>NUCLEOTIDE SEQUENCE</scope>
</reference>
<evidence type="ECO:0000313" key="5">
    <source>
        <dbReference type="Proteomes" id="UP000663828"/>
    </source>
</evidence>
<dbReference type="SUPFAM" id="SSF53335">
    <property type="entry name" value="S-adenosyl-L-methionine-dependent methyltransferases"/>
    <property type="match status" value="1"/>
</dbReference>
<dbReference type="PANTHER" id="PTHR31009">
    <property type="entry name" value="S-ADENOSYL-L-METHIONINE:CARBOXYL METHYLTRANSFERASE FAMILY PROTEIN"/>
    <property type="match status" value="1"/>
</dbReference>
<organism evidence="3 6">
    <name type="scientific">Adineta ricciae</name>
    <name type="common">Rotifer</name>
    <dbReference type="NCBI Taxonomy" id="249248"/>
    <lineage>
        <taxon>Eukaryota</taxon>
        <taxon>Metazoa</taxon>
        <taxon>Spiralia</taxon>
        <taxon>Gnathifera</taxon>
        <taxon>Rotifera</taxon>
        <taxon>Eurotatoria</taxon>
        <taxon>Bdelloidea</taxon>
        <taxon>Adinetida</taxon>
        <taxon>Adinetidae</taxon>
        <taxon>Adineta</taxon>
    </lineage>
</organism>
<name>A0A815JIJ4_ADIRI</name>
<keyword evidence="1" id="KW-0479">Metal-binding</keyword>
<comment type="caution">
    <text evidence="3">The sequence shown here is derived from an EMBL/GenBank/DDBJ whole genome shotgun (WGS) entry which is preliminary data.</text>
</comment>
<evidence type="ECO:0008006" key="7">
    <source>
        <dbReference type="Google" id="ProtNLM"/>
    </source>
</evidence>
<gene>
    <name evidence="3" type="ORF">EDS130_LOCUS34712</name>
    <name evidence="4" type="ORF">XAT740_LOCUS57029</name>
</gene>
<evidence type="ECO:0000313" key="6">
    <source>
        <dbReference type="Proteomes" id="UP000663852"/>
    </source>
</evidence>
<dbReference type="Gene3D" id="3.40.50.150">
    <property type="entry name" value="Vaccinia Virus protein VP39"/>
    <property type="match status" value="1"/>
</dbReference>